<evidence type="ECO:0000256" key="3">
    <source>
        <dbReference type="SAM" id="Phobius"/>
    </source>
</evidence>
<gene>
    <name evidence="4" type="ORF">BXYJ_LOCUS8893</name>
</gene>
<protein>
    <submittedName>
        <fullName evidence="4">(pine wood nematode) hypothetical protein</fullName>
    </submittedName>
</protein>
<organism evidence="4 5">
    <name type="scientific">Bursaphelenchus xylophilus</name>
    <name type="common">Pinewood nematode worm</name>
    <name type="synonym">Aphelenchoides xylophilus</name>
    <dbReference type="NCBI Taxonomy" id="6326"/>
    <lineage>
        <taxon>Eukaryota</taxon>
        <taxon>Metazoa</taxon>
        <taxon>Ecdysozoa</taxon>
        <taxon>Nematoda</taxon>
        <taxon>Chromadorea</taxon>
        <taxon>Rhabditida</taxon>
        <taxon>Tylenchina</taxon>
        <taxon>Tylenchomorpha</taxon>
        <taxon>Aphelenchoidea</taxon>
        <taxon>Aphelenchoididae</taxon>
        <taxon>Bursaphelenchus</taxon>
    </lineage>
</organism>
<dbReference type="AlphaFoldDB" id="A0A7I8WSK8"/>
<name>A0A7I8WSK8_BURXY</name>
<proteinExistence type="predicted"/>
<dbReference type="Pfam" id="PF17064">
    <property type="entry name" value="QVR"/>
    <property type="match status" value="1"/>
</dbReference>
<evidence type="ECO:0000313" key="5">
    <source>
        <dbReference type="Proteomes" id="UP000659654"/>
    </source>
</evidence>
<feature type="transmembrane region" description="Helical" evidence="3">
    <location>
        <begin position="162"/>
        <end position="183"/>
    </location>
</feature>
<reference evidence="4" key="1">
    <citation type="submission" date="2020-09" db="EMBL/GenBank/DDBJ databases">
        <authorList>
            <person name="Kikuchi T."/>
        </authorList>
    </citation>
    <scope>NUCLEOTIDE SEQUENCE</scope>
    <source>
        <strain evidence="4">Ka4C1</strain>
    </source>
</reference>
<accession>A0A7I8WSK8</accession>
<dbReference type="PANTHER" id="PTHR33562">
    <property type="entry name" value="ATILLA, ISOFORM B-RELATED-RELATED"/>
    <property type="match status" value="1"/>
</dbReference>
<evidence type="ECO:0000256" key="2">
    <source>
        <dbReference type="ARBA" id="ARBA00023180"/>
    </source>
</evidence>
<dbReference type="PANTHER" id="PTHR33562:SF20">
    <property type="entry name" value="PROTEIN QUIVER"/>
    <property type="match status" value="1"/>
</dbReference>
<dbReference type="GO" id="GO:0032222">
    <property type="term" value="P:regulation of synaptic transmission, cholinergic"/>
    <property type="evidence" value="ECO:0007669"/>
    <property type="project" value="InterPro"/>
</dbReference>
<dbReference type="Proteomes" id="UP000659654">
    <property type="component" value="Unassembled WGS sequence"/>
</dbReference>
<dbReference type="InterPro" id="IPR050975">
    <property type="entry name" value="Sleep_regulator"/>
</dbReference>
<dbReference type="OrthoDB" id="5820572at2759"/>
<evidence type="ECO:0000313" key="4">
    <source>
        <dbReference type="EMBL" id="CAD5226134.1"/>
    </source>
</evidence>
<dbReference type="Proteomes" id="UP000582659">
    <property type="component" value="Unassembled WGS sequence"/>
</dbReference>
<keyword evidence="1" id="KW-0732">Signal</keyword>
<keyword evidence="3" id="KW-0812">Transmembrane</keyword>
<keyword evidence="3" id="KW-0472">Membrane</keyword>
<dbReference type="EMBL" id="CAJFDI010000004">
    <property type="protein sequence ID" value="CAD5226134.1"/>
    <property type="molecule type" value="Genomic_DNA"/>
</dbReference>
<keyword evidence="5" id="KW-1185">Reference proteome</keyword>
<dbReference type="InterPro" id="IPR031424">
    <property type="entry name" value="QVR-like"/>
</dbReference>
<keyword evidence="2" id="KW-0325">Glycoprotein</keyword>
<dbReference type="EMBL" id="CAJFCV020000004">
    <property type="protein sequence ID" value="CAG9115461.1"/>
    <property type="molecule type" value="Genomic_DNA"/>
</dbReference>
<dbReference type="GO" id="GO:0030431">
    <property type="term" value="P:sleep"/>
    <property type="evidence" value="ECO:0007669"/>
    <property type="project" value="InterPro"/>
</dbReference>
<sequence>MAEGGQISRSPSRGLIYHVEALAALVTVAVDAQRLPQQQSQMRPIQCYSCLSGTLSDQSRAMFEQNGHGSNVPVDVCDDPFRTVGQQMQPCMTSCVKSVSENQFTRVVIRGCLTDVAQQLTGRSPNLRIPAPGQCIEENLENVNLGMVKTRTCLCDQNGCNVAVGLKISGFVMGLLLFFVAVIY</sequence>
<comment type="caution">
    <text evidence="4">The sequence shown here is derived from an EMBL/GenBank/DDBJ whole genome shotgun (WGS) entry which is preliminary data.</text>
</comment>
<keyword evidence="3" id="KW-1133">Transmembrane helix</keyword>
<evidence type="ECO:0000256" key="1">
    <source>
        <dbReference type="ARBA" id="ARBA00022729"/>
    </source>
</evidence>